<keyword evidence="1" id="KW-1133">Transmembrane helix</keyword>
<dbReference type="PANTHER" id="PTHR42923">
    <property type="entry name" value="PROTOPORPHYRINOGEN OXIDASE"/>
    <property type="match status" value="1"/>
</dbReference>
<evidence type="ECO:0000256" key="1">
    <source>
        <dbReference type="SAM" id="Phobius"/>
    </source>
</evidence>
<evidence type="ECO:0000313" key="3">
    <source>
        <dbReference type="Proteomes" id="UP000799757"/>
    </source>
</evidence>
<dbReference type="Proteomes" id="UP000799757">
    <property type="component" value="Unassembled WGS sequence"/>
</dbReference>
<dbReference type="Gene3D" id="1.10.405.20">
    <property type="match status" value="1"/>
</dbReference>
<dbReference type="OrthoDB" id="2019015at2759"/>
<keyword evidence="1" id="KW-0472">Membrane</keyword>
<dbReference type="PANTHER" id="PTHR42923:SF20">
    <property type="entry name" value="FLAVIN-CONTAINING AMINE OXIDASEDEHYDROGENASE"/>
    <property type="match status" value="1"/>
</dbReference>
<accession>A0A6A6WQT8</accession>
<dbReference type="PROSITE" id="PS51257">
    <property type="entry name" value="PROKAR_LIPOPROTEIN"/>
    <property type="match status" value="1"/>
</dbReference>
<gene>
    <name evidence="2" type="ORF">K505DRAFT_368358</name>
</gene>
<reference evidence="2" key="1">
    <citation type="journal article" date="2020" name="Stud. Mycol.">
        <title>101 Dothideomycetes genomes: a test case for predicting lifestyles and emergence of pathogens.</title>
        <authorList>
            <person name="Haridas S."/>
            <person name="Albert R."/>
            <person name="Binder M."/>
            <person name="Bloem J."/>
            <person name="Labutti K."/>
            <person name="Salamov A."/>
            <person name="Andreopoulos B."/>
            <person name="Baker S."/>
            <person name="Barry K."/>
            <person name="Bills G."/>
            <person name="Bluhm B."/>
            <person name="Cannon C."/>
            <person name="Castanera R."/>
            <person name="Culley D."/>
            <person name="Daum C."/>
            <person name="Ezra D."/>
            <person name="Gonzalez J."/>
            <person name="Henrissat B."/>
            <person name="Kuo A."/>
            <person name="Liang C."/>
            <person name="Lipzen A."/>
            <person name="Lutzoni F."/>
            <person name="Magnuson J."/>
            <person name="Mondo S."/>
            <person name="Nolan M."/>
            <person name="Ohm R."/>
            <person name="Pangilinan J."/>
            <person name="Park H.-J."/>
            <person name="Ramirez L."/>
            <person name="Alfaro M."/>
            <person name="Sun H."/>
            <person name="Tritt A."/>
            <person name="Yoshinaga Y."/>
            <person name="Zwiers L.-H."/>
            <person name="Turgeon B."/>
            <person name="Goodwin S."/>
            <person name="Spatafora J."/>
            <person name="Crous P."/>
            <person name="Grigoriev I."/>
        </authorList>
    </citation>
    <scope>NUCLEOTIDE SEQUENCE</scope>
    <source>
        <strain evidence="2">CBS 109.77</strain>
    </source>
</reference>
<dbReference type="InterPro" id="IPR036188">
    <property type="entry name" value="FAD/NAD-bd_sf"/>
</dbReference>
<sequence length="569" mass="65450">MAATNGKNISTRKRVLVVGAGAAGMSCAHHLAEHPAKFDVTLIDAVDYCGGQAFSIPIDKERHGARWLNQGVQGGSFIYHHTMTMFARQNHHADPVKLQVSFGKDDVFWSNVYPSQLLARHQKEIKRFNKMITIVRWFEIFFALIPIKILLKMFFFSDEFSNTIVLPMVALFLGTGNYTPEVPSIILERLCTSPTYGMWYPGDKLSVASNFPPMVVFPKFSAFYEDWRKDLVSKGVNVRLSTEITRVTKRDKGGVTARLIKRTPAPDGHNPNSEWVPYDERNADASAQEVEEQYDELVLCVLADTAKRILQATSSLREKRVLGSAKFANDITVTHWDSDYMKKHYENFYNSEQAVESLSGVSQEKRIQFAQKAFKPMYLAKTYPSDRKKLEMCFDCTNYQSQFPPDVPFEKHIFQTIFLNKERDGHLWSIDEIDESKMIRKDWWHQLCHSWTHFAFVVPWVWLLQGRKHTRFAAAWTLVNAHEVAVISGIAAAVDLGARYPEDLERDKFALLSFRLYYLLAYGKWYRRRTEREGEGKDWASGIYGSVYQGPGVTKQERKTWREENGING</sequence>
<dbReference type="Gene3D" id="3.50.50.60">
    <property type="entry name" value="FAD/NAD(P)-binding domain"/>
    <property type="match status" value="1"/>
</dbReference>
<dbReference type="Pfam" id="PF13450">
    <property type="entry name" value="NAD_binding_8"/>
    <property type="match status" value="1"/>
</dbReference>
<protein>
    <submittedName>
        <fullName evidence="2">FAD/NAD(P)-binding domain-containing protein</fullName>
    </submittedName>
</protein>
<proteinExistence type="predicted"/>
<keyword evidence="1" id="KW-0812">Transmembrane</keyword>
<name>A0A6A6WQT8_9PLEO</name>
<dbReference type="AlphaFoldDB" id="A0A6A6WQT8"/>
<dbReference type="EMBL" id="MU002499">
    <property type="protein sequence ID" value="KAF2786281.1"/>
    <property type="molecule type" value="Genomic_DNA"/>
</dbReference>
<dbReference type="InterPro" id="IPR050464">
    <property type="entry name" value="Zeta_carotene_desat/Oxidored"/>
</dbReference>
<dbReference type="SUPFAM" id="SSF51905">
    <property type="entry name" value="FAD/NAD(P)-binding domain"/>
    <property type="match status" value="1"/>
</dbReference>
<keyword evidence="3" id="KW-1185">Reference proteome</keyword>
<dbReference type="GO" id="GO:0016491">
    <property type="term" value="F:oxidoreductase activity"/>
    <property type="evidence" value="ECO:0007669"/>
    <property type="project" value="TreeGrafter"/>
</dbReference>
<evidence type="ECO:0000313" key="2">
    <source>
        <dbReference type="EMBL" id="KAF2786281.1"/>
    </source>
</evidence>
<feature type="transmembrane region" description="Helical" evidence="1">
    <location>
        <begin position="134"/>
        <end position="156"/>
    </location>
</feature>
<organism evidence="2 3">
    <name type="scientific">Melanomma pulvis-pyrius CBS 109.77</name>
    <dbReference type="NCBI Taxonomy" id="1314802"/>
    <lineage>
        <taxon>Eukaryota</taxon>
        <taxon>Fungi</taxon>
        <taxon>Dikarya</taxon>
        <taxon>Ascomycota</taxon>
        <taxon>Pezizomycotina</taxon>
        <taxon>Dothideomycetes</taxon>
        <taxon>Pleosporomycetidae</taxon>
        <taxon>Pleosporales</taxon>
        <taxon>Melanommataceae</taxon>
        <taxon>Melanomma</taxon>
    </lineage>
</organism>